<dbReference type="SUPFAM" id="SSF81901">
    <property type="entry name" value="HCP-like"/>
    <property type="match status" value="1"/>
</dbReference>
<accession>A0ABR2KWX5</accession>
<dbReference type="Gene3D" id="1.25.40.10">
    <property type="entry name" value="Tetratricopeptide repeat domain"/>
    <property type="match status" value="1"/>
</dbReference>
<dbReference type="SMART" id="SM00671">
    <property type="entry name" value="SEL1"/>
    <property type="match status" value="1"/>
</dbReference>
<protein>
    <submittedName>
        <fullName evidence="1">Uncharacterized protein</fullName>
    </submittedName>
</protein>
<sequence length="78" mass="9039">MNDARGLFGLALCYKRGTGVNKDKHKAIEYYKKEAEFGDNDGQEELKRLRIQMSYLEGVVKFSNLVLLKGNYRKCTFK</sequence>
<dbReference type="InterPro" id="IPR011990">
    <property type="entry name" value="TPR-like_helical_dom_sf"/>
</dbReference>
<comment type="caution">
    <text evidence="1">The sequence shown here is derived from an EMBL/GenBank/DDBJ whole genome shotgun (WGS) entry which is preliminary data.</text>
</comment>
<name>A0ABR2KWX5_9EUKA</name>
<dbReference type="InterPro" id="IPR006597">
    <property type="entry name" value="Sel1-like"/>
</dbReference>
<gene>
    <name evidence="1" type="ORF">M9Y10_024027</name>
</gene>
<proteinExistence type="predicted"/>
<organism evidence="1 2">
    <name type="scientific">Tritrichomonas musculus</name>
    <dbReference type="NCBI Taxonomy" id="1915356"/>
    <lineage>
        <taxon>Eukaryota</taxon>
        <taxon>Metamonada</taxon>
        <taxon>Parabasalia</taxon>
        <taxon>Tritrichomonadida</taxon>
        <taxon>Tritrichomonadidae</taxon>
        <taxon>Tritrichomonas</taxon>
    </lineage>
</organism>
<evidence type="ECO:0000313" key="1">
    <source>
        <dbReference type="EMBL" id="KAK8895558.1"/>
    </source>
</evidence>
<reference evidence="1 2" key="1">
    <citation type="submission" date="2024-04" db="EMBL/GenBank/DDBJ databases">
        <title>Tritrichomonas musculus Genome.</title>
        <authorList>
            <person name="Alves-Ferreira E."/>
            <person name="Grigg M."/>
            <person name="Lorenzi H."/>
            <person name="Galac M."/>
        </authorList>
    </citation>
    <scope>NUCLEOTIDE SEQUENCE [LARGE SCALE GENOMIC DNA]</scope>
    <source>
        <strain evidence="1 2">EAF2021</strain>
    </source>
</reference>
<dbReference type="EMBL" id="JAPFFF010000003">
    <property type="protein sequence ID" value="KAK8895558.1"/>
    <property type="molecule type" value="Genomic_DNA"/>
</dbReference>
<dbReference type="Proteomes" id="UP001470230">
    <property type="component" value="Unassembled WGS sequence"/>
</dbReference>
<evidence type="ECO:0000313" key="2">
    <source>
        <dbReference type="Proteomes" id="UP001470230"/>
    </source>
</evidence>
<keyword evidence="2" id="KW-1185">Reference proteome</keyword>